<protein>
    <submittedName>
        <fullName evidence="2">Archease domain-containing protein</fullName>
    </submittedName>
</protein>
<evidence type="ECO:0000313" key="1">
    <source>
        <dbReference type="Proteomes" id="UP000887580"/>
    </source>
</evidence>
<reference evidence="2" key="1">
    <citation type="submission" date="2022-11" db="UniProtKB">
        <authorList>
            <consortium name="WormBaseParasite"/>
        </authorList>
    </citation>
    <scope>IDENTIFICATION</scope>
</reference>
<proteinExistence type="predicted"/>
<evidence type="ECO:0000313" key="2">
    <source>
        <dbReference type="WBParaSite" id="PS1159_v2.g1558.t1"/>
    </source>
</evidence>
<name>A0AC35FAT0_9BILA</name>
<sequence>MQKENYMHNLLFDDAYTIINEAVHHTADVQLHSWAQTFEKALEQLVVAFYGTSNHLETVKTEYSMDIKETEHDRESMIHSILEECLYLFDTEPFFIGRKVEVIRYNSEKCEIKIRAFGELFDKTRDPSGTAVKAIKYSTMQIHDNIGGKVHIYVIVDI</sequence>
<dbReference type="WBParaSite" id="PS1159_v2.g1558.t1">
    <property type="protein sequence ID" value="PS1159_v2.g1558.t1"/>
    <property type="gene ID" value="PS1159_v2.g1558"/>
</dbReference>
<dbReference type="Proteomes" id="UP000887580">
    <property type="component" value="Unplaced"/>
</dbReference>
<organism evidence="1 2">
    <name type="scientific">Panagrolaimus sp. PS1159</name>
    <dbReference type="NCBI Taxonomy" id="55785"/>
    <lineage>
        <taxon>Eukaryota</taxon>
        <taxon>Metazoa</taxon>
        <taxon>Ecdysozoa</taxon>
        <taxon>Nematoda</taxon>
        <taxon>Chromadorea</taxon>
        <taxon>Rhabditida</taxon>
        <taxon>Tylenchina</taxon>
        <taxon>Panagrolaimomorpha</taxon>
        <taxon>Panagrolaimoidea</taxon>
        <taxon>Panagrolaimidae</taxon>
        <taxon>Panagrolaimus</taxon>
    </lineage>
</organism>
<accession>A0AC35FAT0</accession>